<proteinExistence type="predicted"/>
<keyword evidence="2" id="KW-0456">Lyase</keyword>
<comment type="caution">
    <text evidence="2">The sequence shown here is derived from an EMBL/GenBank/DDBJ whole genome shotgun (WGS) entry which is preliminary data.</text>
</comment>
<gene>
    <name evidence="2" type="primary">rfbG</name>
    <name evidence="2" type="ORF">J0X13_06470</name>
</gene>
<dbReference type="InterPro" id="IPR013445">
    <property type="entry name" value="CDP_4_6_deHydtase"/>
</dbReference>
<evidence type="ECO:0000313" key="3">
    <source>
        <dbReference type="Proteomes" id="UP000664163"/>
    </source>
</evidence>
<dbReference type="GO" id="GO:0047733">
    <property type="term" value="F:CDP-glucose 4,6-dehydratase activity"/>
    <property type="evidence" value="ECO:0007669"/>
    <property type="project" value="UniProtKB-EC"/>
</dbReference>
<dbReference type="SUPFAM" id="SSF51735">
    <property type="entry name" value="NAD(P)-binding Rossmann-fold domains"/>
    <property type="match status" value="1"/>
</dbReference>
<accession>A0ABS3EVB9</accession>
<dbReference type="EMBL" id="JAFLND010000001">
    <property type="protein sequence ID" value="MBO0330186.1"/>
    <property type="molecule type" value="Genomic_DNA"/>
</dbReference>
<sequence>MEIDRLFGGVYKGRRCLVTGDSGFKGSWLVAWLAQMGAEVVGYALPPNTPTNHKTLLNTEYKSIEGNILDLDALKSVFEEFQPEIVFHLAAQSLVKYSYENPIETYQTNVIGTLNVFEVSRQTESVKAIVNVTSDKCYENREWIWGYRENDPMGGHDPYSSSKGCAELLTQSYRKSFFNGTTGQTLLASGRAGNVIGGGDWSQDRLIPDLIKAASIGGETEIRNPLATRPWQHVLDPLSGYLMLGWKLLSGEKEFADGWNFGPDLSSNLSVQEITDEAKSFWSKIKYAVSTNKKNHHEANLLMLDCSKSNKLLKWTPVWDRSETIRKTILWYKDFYEKGVVNTKEDIAQYVQDAINKKKEWTL</sequence>
<organism evidence="2 3">
    <name type="scientific">[Muricauda] lutisoli</name>
    <dbReference type="NCBI Taxonomy" id="2816035"/>
    <lineage>
        <taxon>Bacteria</taxon>
        <taxon>Pseudomonadati</taxon>
        <taxon>Bacteroidota</taxon>
        <taxon>Flavobacteriia</taxon>
        <taxon>Flavobacteriales</taxon>
        <taxon>Flavobacteriaceae</taxon>
        <taxon>Allomuricauda</taxon>
    </lineage>
</organism>
<dbReference type="RefSeq" id="WP_207070601.1">
    <property type="nucleotide sequence ID" value="NZ_JAFLND010000001.1"/>
</dbReference>
<dbReference type="Gene3D" id="3.40.50.720">
    <property type="entry name" value="NAD(P)-binding Rossmann-like Domain"/>
    <property type="match status" value="1"/>
</dbReference>
<dbReference type="NCBIfam" id="TIGR02622">
    <property type="entry name" value="CDP_4_6_dhtase"/>
    <property type="match status" value="1"/>
</dbReference>
<dbReference type="EC" id="4.2.1.45" evidence="2"/>
<dbReference type="CDD" id="cd05252">
    <property type="entry name" value="CDP_GD_SDR_e"/>
    <property type="match status" value="1"/>
</dbReference>
<dbReference type="InterPro" id="IPR036291">
    <property type="entry name" value="NAD(P)-bd_dom_sf"/>
</dbReference>
<dbReference type="Proteomes" id="UP000664163">
    <property type="component" value="Unassembled WGS sequence"/>
</dbReference>
<protein>
    <submittedName>
        <fullName evidence="2">CDP-glucose 4,6-dehydratase</fullName>
        <ecNumber evidence="2">4.2.1.45</ecNumber>
    </submittedName>
</protein>
<feature type="domain" description="NAD(P)-binding" evidence="1">
    <location>
        <begin position="17"/>
        <end position="328"/>
    </location>
</feature>
<dbReference type="Gene3D" id="3.90.25.10">
    <property type="entry name" value="UDP-galactose 4-epimerase, domain 1"/>
    <property type="match status" value="1"/>
</dbReference>
<name>A0ABS3EVB9_9FLAO</name>
<evidence type="ECO:0000313" key="2">
    <source>
        <dbReference type="EMBL" id="MBO0330186.1"/>
    </source>
</evidence>
<dbReference type="Pfam" id="PF16363">
    <property type="entry name" value="GDP_Man_Dehyd"/>
    <property type="match status" value="1"/>
</dbReference>
<evidence type="ECO:0000259" key="1">
    <source>
        <dbReference type="Pfam" id="PF16363"/>
    </source>
</evidence>
<keyword evidence="3" id="KW-1185">Reference proteome</keyword>
<dbReference type="PANTHER" id="PTHR43000">
    <property type="entry name" value="DTDP-D-GLUCOSE 4,6-DEHYDRATASE-RELATED"/>
    <property type="match status" value="1"/>
</dbReference>
<reference evidence="2 3" key="1">
    <citation type="submission" date="2021-03" db="EMBL/GenBank/DDBJ databases">
        <title>Muricauda sp. CAU 1631 isolated from Incheon.</title>
        <authorList>
            <person name="Kim W."/>
        </authorList>
    </citation>
    <scope>NUCLEOTIDE SEQUENCE [LARGE SCALE GENOMIC DNA]</scope>
    <source>
        <strain evidence="2 3">CAU 1631</strain>
    </source>
</reference>
<dbReference type="InterPro" id="IPR016040">
    <property type="entry name" value="NAD(P)-bd_dom"/>
</dbReference>